<dbReference type="eggNOG" id="ENOG502TH9R">
    <property type="taxonomic scope" value="Eukaryota"/>
</dbReference>
<feature type="compositionally biased region" description="Basic and acidic residues" evidence="5">
    <location>
        <begin position="233"/>
        <end position="245"/>
    </location>
</feature>
<accession>A0A1I7THM8</accession>
<evidence type="ECO:0000256" key="1">
    <source>
        <dbReference type="ARBA" id="ARBA00004642"/>
    </source>
</evidence>
<sequence>MNGQADRCDRTAYVAGLQPTISDIELFEVFNRVAHVEKVIVRNGAVRHALVVFKTVQGLYQVLINFQGTSLHGRQLHIRPLRESSHANSETIQTMFERAKAGPLRRASSANDAAPTWNRTGTSTSSPTTNNNYQRGYRYENQNQNQNNYGRRRNMGYSSRGYMSETAPLMNLFDPIQPFSGFHHGGGGDQNYHHNSHLHNPMVYDDYTEGAKRFDSLANLIRSSTPADPFANFHKDSRPRTPRDSHHQRHAPPTWKMELKIKQDSEEGTSSSEGGSSAPGGLMMTPQEFLAQIAQQSAMAEKAELEEQKKRKQRPNLSVINPSLFYEQYPRTSSPVVNFAPNSTPINKNGSPCDPAVVAYSRLLPAAPQSAFDGLSPIDTDNCSFITKHLGTNTVERGEEKRSEEKRDLTNDELSDMIVSTGNLRMNPPGCHVDSDQEGPAPWSPLKRLRAESGCGTTAQHVASPQFSPIKPKEEMIMMDSEEDEVFRSAASGDQKEADGGRKMSQIEDINNSRLPSNSHSAAPGSDQKTFVFPPEYPMCRHSSVPSIAHLVGDLSDFCPPSPHIVDKILQQESSSSSQNATENVDKTSEEAPPTPPRGIPNASEI</sequence>
<dbReference type="SUPFAM" id="SSF54928">
    <property type="entry name" value="RNA-binding domain, RBD"/>
    <property type="match status" value="1"/>
</dbReference>
<evidence type="ECO:0000313" key="8">
    <source>
        <dbReference type="WBParaSite" id="Csp11.Scaffold616.g6018.t1"/>
    </source>
</evidence>
<dbReference type="GO" id="GO:0005654">
    <property type="term" value="C:nucleoplasm"/>
    <property type="evidence" value="ECO:0007669"/>
    <property type="project" value="UniProtKB-SubCell"/>
</dbReference>
<dbReference type="AlphaFoldDB" id="A0A1I7THM8"/>
<dbReference type="PANTHER" id="PTHR13798:SF3">
    <property type="entry name" value="RRM DOMAIN-CONTAINING PROTEIN"/>
    <property type="match status" value="1"/>
</dbReference>
<evidence type="ECO:0000256" key="4">
    <source>
        <dbReference type="PROSITE-ProRule" id="PRU00176"/>
    </source>
</evidence>
<dbReference type="Proteomes" id="UP000095282">
    <property type="component" value="Unplaced"/>
</dbReference>
<dbReference type="PROSITE" id="PS50102">
    <property type="entry name" value="RRM"/>
    <property type="match status" value="1"/>
</dbReference>
<dbReference type="GO" id="GO:0003727">
    <property type="term" value="F:single-stranded RNA binding"/>
    <property type="evidence" value="ECO:0007669"/>
    <property type="project" value="TreeGrafter"/>
</dbReference>
<keyword evidence="2 4" id="KW-0694">RNA-binding</keyword>
<feature type="compositionally biased region" description="Basic and acidic residues" evidence="5">
    <location>
        <begin position="494"/>
        <end position="504"/>
    </location>
</feature>
<dbReference type="SMART" id="SM00360">
    <property type="entry name" value="RRM"/>
    <property type="match status" value="1"/>
</dbReference>
<reference evidence="8" key="1">
    <citation type="submission" date="2016-11" db="UniProtKB">
        <authorList>
            <consortium name="WormBaseParasite"/>
        </authorList>
    </citation>
    <scope>IDENTIFICATION</scope>
</reference>
<comment type="subcellular location">
    <subcellularLocation>
        <location evidence="1">Nucleus</location>
        <location evidence="1">Nucleoplasm</location>
    </subcellularLocation>
</comment>
<name>A0A1I7THM8_9PELO</name>
<feature type="region of interest" description="Disordered" evidence="5">
    <location>
        <begin position="224"/>
        <end position="283"/>
    </location>
</feature>
<evidence type="ECO:0000256" key="3">
    <source>
        <dbReference type="ARBA" id="ARBA00023242"/>
    </source>
</evidence>
<feature type="compositionally biased region" description="Low complexity" evidence="5">
    <location>
        <begin position="120"/>
        <end position="149"/>
    </location>
</feature>
<dbReference type="InterPro" id="IPR035979">
    <property type="entry name" value="RBD_domain_sf"/>
</dbReference>
<dbReference type="GO" id="GO:0000381">
    <property type="term" value="P:regulation of alternative mRNA splicing, via spliceosome"/>
    <property type="evidence" value="ECO:0007669"/>
    <property type="project" value="TreeGrafter"/>
</dbReference>
<dbReference type="InterPro" id="IPR052285">
    <property type="entry name" value="NEXT_complex_subunit"/>
</dbReference>
<feature type="region of interest" description="Disordered" evidence="5">
    <location>
        <begin position="101"/>
        <end position="155"/>
    </location>
</feature>
<dbReference type="InterPro" id="IPR012677">
    <property type="entry name" value="Nucleotide-bd_a/b_plait_sf"/>
</dbReference>
<dbReference type="Gene3D" id="3.30.70.330">
    <property type="match status" value="1"/>
</dbReference>
<evidence type="ECO:0000259" key="6">
    <source>
        <dbReference type="PROSITE" id="PS50102"/>
    </source>
</evidence>
<evidence type="ECO:0000256" key="2">
    <source>
        <dbReference type="ARBA" id="ARBA00022884"/>
    </source>
</evidence>
<proteinExistence type="predicted"/>
<evidence type="ECO:0000256" key="5">
    <source>
        <dbReference type="SAM" id="MobiDB-lite"/>
    </source>
</evidence>
<evidence type="ECO:0000313" key="7">
    <source>
        <dbReference type="Proteomes" id="UP000095282"/>
    </source>
</evidence>
<keyword evidence="7" id="KW-1185">Reference proteome</keyword>
<dbReference type="STRING" id="1561998.A0A1I7THM8"/>
<dbReference type="PANTHER" id="PTHR13798">
    <property type="entry name" value="RNA BINDING MOTIF RBM PROTEIN -RELATED"/>
    <property type="match status" value="1"/>
</dbReference>
<dbReference type="WBParaSite" id="Csp11.Scaffold616.g6018.t1">
    <property type="protein sequence ID" value="Csp11.Scaffold616.g6018.t1"/>
    <property type="gene ID" value="Csp11.Scaffold616.g6018"/>
</dbReference>
<feature type="region of interest" description="Disordered" evidence="5">
    <location>
        <begin position="560"/>
        <end position="606"/>
    </location>
</feature>
<feature type="domain" description="RRM" evidence="6">
    <location>
        <begin position="10"/>
        <end position="83"/>
    </location>
</feature>
<keyword evidence="3" id="KW-0539">Nucleus</keyword>
<dbReference type="CDD" id="cd00590">
    <property type="entry name" value="RRM_SF"/>
    <property type="match status" value="1"/>
</dbReference>
<feature type="region of interest" description="Disordered" evidence="5">
    <location>
        <begin position="484"/>
        <end position="504"/>
    </location>
</feature>
<protein>
    <submittedName>
        <fullName evidence="8">RRM domain-containing protein</fullName>
    </submittedName>
</protein>
<organism evidence="7 8">
    <name type="scientific">Caenorhabditis tropicalis</name>
    <dbReference type="NCBI Taxonomy" id="1561998"/>
    <lineage>
        <taxon>Eukaryota</taxon>
        <taxon>Metazoa</taxon>
        <taxon>Ecdysozoa</taxon>
        <taxon>Nematoda</taxon>
        <taxon>Chromadorea</taxon>
        <taxon>Rhabditida</taxon>
        <taxon>Rhabditina</taxon>
        <taxon>Rhabditomorpha</taxon>
        <taxon>Rhabditoidea</taxon>
        <taxon>Rhabditidae</taxon>
        <taxon>Peloderinae</taxon>
        <taxon>Caenorhabditis</taxon>
    </lineage>
</organism>
<feature type="compositionally biased region" description="Polar residues" evidence="5">
    <location>
        <begin position="571"/>
        <end position="583"/>
    </location>
</feature>
<dbReference type="InterPro" id="IPR000504">
    <property type="entry name" value="RRM_dom"/>
</dbReference>